<comment type="caution">
    <text evidence="3">The sequence shown here is derived from an EMBL/GenBank/DDBJ whole genome shotgun (WGS) entry which is preliminary data.</text>
</comment>
<gene>
    <name evidence="3" type="ORF">CW354_06605</name>
</gene>
<dbReference type="OrthoDB" id="9811671at2"/>
<accession>A0A2S7K698</accession>
<evidence type="ECO:0000313" key="3">
    <source>
        <dbReference type="EMBL" id="PQA88001.1"/>
    </source>
</evidence>
<dbReference type="Gene3D" id="2.40.128.520">
    <property type="match status" value="1"/>
</dbReference>
<evidence type="ECO:0000256" key="1">
    <source>
        <dbReference type="SAM" id="SignalP"/>
    </source>
</evidence>
<feature type="chain" id="PRO_5015487132" evidence="1">
    <location>
        <begin position="22"/>
        <end position="155"/>
    </location>
</feature>
<proteinExistence type="predicted"/>
<sequence length="155" mass="16904">MRRFAALSIAVSMVPAGPAGANGLAAIAGDWRTVRHGAEVRITDCGDGSPCGFLVSVDDEISGGRSRDENNRDPALRGRPLDGLPILWGYSRNEDGWRDGRLYNPETGQTFRSAMDLVARDRLRVKGCLGPFCRTQVWTRIADSEAAPNKEETNE</sequence>
<organism evidence="3 4">
    <name type="scientific">Hyphococcus luteus</name>
    <dbReference type="NCBI Taxonomy" id="2058213"/>
    <lineage>
        <taxon>Bacteria</taxon>
        <taxon>Pseudomonadati</taxon>
        <taxon>Pseudomonadota</taxon>
        <taxon>Alphaproteobacteria</taxon>
        <taxon>Parvularculales</taxon>
        <taxon>Parvularculaceae</taxon>
        <taxon>Hyphococcus</taxon>
    </lineage>
</organism>
<dbReference type="InterPro" id="IPR019223">
    <property type="entry name" value="DUF2147"/>
</dbReference>
<feature type="domain" description="DUF2147" evidence="2">
    <location>
        <begin position="29"/>
        <end position="140"/>
    </location>
</feature>
<reference evidence="3 4" key="1">
    <citation type="submission" date="2017-12" db="EMBL/GenBank/DDBJ databases">
        <authorList>
            <person name="Hurst M.R.H."/>
        </authorList>
    </citation>
    <scope>NUCLEOTIDE SEQUENCE [LARGE SCALE GENOMIC DNA]</scope>
    <source>
        <strain evidence="3 4">SY-3-19</strain>
    </source>
</reference>
<dbReference type="EMBL" id="PJCH01000005">
    <property type="protein sequence ID" value="PQA88001.1"/>
    <property type="molecule type" value="Genomic_DNA"/>
</dbReference>
<dbReference type="PANTHER" id="PTHR36919">
    <property type="entry name" value="BLR1215 PROTEIN"/>
    <property type="match status" value="1"/>
</dbReference>
<evidence type="ECO:0000259" key="2">
    <source>
        <dbReference type="Pfam" id="PF09917"/>
    </source>
</evidence>
<dbReference type="Proteomes" id="UP000239504">
    <property type="component" value="Unassembled WGS sequence"/>
</dbReference>
<name>A0A2S7K698_9PROT</name>
<protein>
    <submittedName>
        <fullName evidence="3">DUF2147 domain-containing protein</fullName>
    </submittedName>
</protein>
<evidence type="ECO:0000313" key="4">
    <source>
        <dbReference type="Proteomes" id="UP000239504"/>
    </source>
</evidence>
<dbReference type="AlphaFoldDB" id="A0A2S7K698"/>
<keyword evidence="4" id="KW-1185">Reference proteome</keyword>
<dbReference type="RefSeq" id="WP_104829246.1">
    <property type="nucleotide sequence ID" value="NZ_PJCH01000005.1"/>
</dbReference>
<dbReference type="PANTHER" id="PTHR36919:SF2">
    <property type="entry name" value="BLL6627 PROTEIN"/>
    <property type="match status" value="1"/>
</dbReference>
<feature type="signal peptide" evidence="1">
    <location>
        <begin position="1"/>
        <end position="21"/>
    </location>
</feature>
<keyword evidence="1" id="KW-0732">Signal</keyword>
<dbReference type="Pfam" id="PF09917">
    <property type="entry name" value="DUF2147"/>
    <property type="match status" value="1"/>
</dbReference>